<dbReference type="OrthoDB" id="3174546at2"/>
<sequence length="288" mass="31071">MVGSRCSPPRVVVGLDASRAALQAAMWAVDEAVHHQIPLRLLYAIDEHSPGSSDQEADFAAAERAVAKAISLIQDLESPIQVETEIVRCRAVTALLEASRSAAMVCVGSIGIRHIARGRIGTTWSALLASSPCPVAVVPRTRHPSTRGIEPVLAVVDNSSAADAVLELGVTEACLRSAPLHVFILRNLHRRTSGYATAPLDPHTVADIERRIDHWQATEPGLDIEVVSGHHDLLNYLEQLQRHATPLQLIVVDPRRPGPLDELLGVAARASLEAAGCTVLTCERREWL</sequence>
<feature type="domain" description="UspA" evidence="2">
    <location>
        <begin position="10"/>
        <end position="139"/>
    </location>
</feature>
<evidence type="ECO:0000313" key="5">
    <source>
        <dbReference type="EMBL" id="TXI58194.1"/>
    </source>
</evidence>
<dbReference type="InterPro" id="IPR051688">
    <property type="entry name" value="USP_A"/>
</dbReference>
<dbReference type="PRINTS" id="PR01438">
    <property type="entry name" value="UNVRSLSTRESS"/>
</dbReference>
<dbReference type="PANTHER" id="PTHR43010:SF1">
    <property type="entry name" value="USPA DOMAIN-CONTAINING PROTEIN"/>
    <property type="match status" value="1"/>
</dbReference>
<dbReference type="Proteomes" id="UP000192327">
    <property type="component" value="Unassembled WGS sequence"/>
</dbReference>
<dbReference type="EMBL" id="LASW01000005">
    <property type="protein sequence ID" value="KKC00979.1"/>
    <property type="molecule type" value="Genomic_DNA"/>
</dbReference>
<reference evidence="3" key="2">
    <citation type="submission" date="2015-04" db="EMBL/GenBank/DDBJ databases">
        <title>Genome sequence of Mycobacterium arupense strain GUC1.</title>
        <authorList>
            <person name="Greninger A.L."/>
            <person name="Cunningham G."/>
            <person name="Chiu C.Y."/>
            <person name="Miller S."/>
        </authorList>
    </citation>
    <scope>NUCLEOTIDE SEQUENCE</scope>
    <source>
        <strain evidence="3">GUC1</strain>
    </source>
</reference>
<dbReference type="InterPro" id="IPR006016">
    <property type="entry name" value="UspA"/>
</dbReference>
<name>A0A0F5N1N9_9MYCO</name>
<dbReference type="EMBL" id="MVHH01000004">
    <property type="protein sequence ID" value="ORA00571.1"/>
    <property type="molecule type" value="Genomic_DNA"/>
</dbReference>
<protein>
    <submittedName>
        <fullName evidence="5">Universal stress protein</fullName>
    </submittedName>
</protein>
<evidence type="ECO:0000313" key="8">
    <source>
        <dbReference type="Proteomes" id="UP000321797"/>
    </source>
</evidence>
<dbReference type="InterPro" id="IPR014729">
    <property type="entry name" value="Rossmann-like_a/b/a_fold"/>
</dbReference>
<dbReference type="SUPFAM" id="SSF52402">
    <property type="entry name" value="Adenine nucleotide alpha hydrolases-like"/>
    <property type="match status" value="2"/>
</dbReference>
<organism evidence="3 6">
    <name type="scientific">Mycolicibacter arupensis</name>
    <dbReference type="NCBI Taxonomy" id="342002"/>
    <lineage>
        <taxon>Bacteria</taxon>
        <taxon>Bacillati</taxon>
        <taxon>Actinomycetota</taxon>
        <taxon>Actinomycetes</taxon>
        <taxon>Mycobacteriales</taxon>
        <taxon>Mycobacteriaceae</taxon>
        <taxon>Mycolicibacter</taxon>
    </lineage>
</organism>
<comment type="similarity">
    <text evidence="1">Belongs to the universal stress protein A family.</text>
</comment>
<dbReference type="Proteomes" id="UP000321797">
    <property type="component" value="Unassembled WGS sequence"/>
</dbReference>
<accession>A0A0F5N1N9</accession>
<proteinExistence type="inferred from homology"/>
<gene>
    <name evidence="4" type="ORF">BST15_03625</name>
    <name evidence="5" type="ORF">E6Q54_06205</name>
    <name evidence="3" type="ORF">WR43_02500</name>
</gene>
<dbReference type="PANTHER" id="PTHR43010">
    <property type="entry name" value="UNIVERSAL STRESS PROTEIN SLR1230"/>
    <property type="match status" value="1"/>
</dbReference>
<dbReference type="PATRIC" id="fig|342002.3.peg.1015"/>
<evidence type="ECO:0000313" key="4">
    <source>
        <dbReference type="EMBL" id="ORA00571.1"/>
    </source>
</evidence>
<dbReference type="AlphaFoldDB" id="A0A0F5N1N9"/>
<reference evidence="5 8" key="4">
    <citation type="submission" date="2018-09" db="EMBL/GenBank/DDBJ databases">
        <title>Metagenome Assembled Genomes from an Advanced Water Purification Facility.</title>
        <authorList>
            <person name="Stamps B.W."/>
            <person name="Spear J.R."/>
        </authorList>
    </citation>
    <scope>NUCLEOTIDE SEQUENCE [LARGE SCALE GENOMIC DNA]</scope>
    <source>
        <strain evidence="5">Bin_29_2</strain>
    </source>
</reference>
<evidence type="ECO:0000313" key="3">
    <source>
        <dbReference type="EMBL" id="KKC00979.1"/>
    </source>
</evidence>
<comment type="caution">
    <text evidence="3">The sequence shown here is derived from an EMBL/GenBank/DDBJ whole genome shotgun (WGS) entry which is preliminary data.</text>
</comment>
<evidence type="ECO:0000256" key="1">
    <source>
        <dbReference type="ARBA" id="ARBA00008791"/>
    </source>
</evidence>
<dbReference type="EMBL" id="SSGD01000028">
    <property type="protein sequence ID" value="TXI58194.1"/>
    <property type="molecule type" value="Genomic_DNA"/>
</dbReference>
<dbReference type="STRING" id="342002.BST15_03625"/>
<evidence type="ECO:0000313" key="7">
    <source>
        <dbReference type="Proteomes" id="UP000192327"/>
    </source>
</evidence>
<dbReference type="Pfam" id="PF00582">
    <property type="entry name" value="Usp"/>
    <property type="match status" value="1"/>
</dbReference>
<evidence type="ECO:0000259" key="2">
    <source>
        <dbReference type="Pfam" id="PF00582"/>
    </source>
</evidence>
<dbReference type="InterPro" id="IPR006015">
    <property type="entry name" value="Universal_stress_UspA"/>
</dbReference>
<dbReference type="RefSeq" id="WP_046188031.1">
    <property type="nucleotide sequence ID" value="NZ_JACKUJ010000036.1"/>
</dbReference>
<dbReference type="Proteomes" id="UP000034416">
    <property type="component" value="Unassembled WGS sequence"/>
</dbReference>
<reference evidence="4 7" key="3">
    <citation type="submission" date="2016-12" db="EMBL/GenBank/DDBJ databases">
        <title>The new phylogeny of genus Mycobacterium.</title>
        <authorList>
            <person name="Tortoli E."/>
            <person name="Trovato A."/>
            <person name="Cirillo D.M."/>
        </authorList>
    </citation>
    <scope>NUCLEOTIDE SEQUENCE [LARGE SCALE GENOMIC DNA]</scope>
    <source>
        <strain evidence="4 7">DSM 44942</strain>
    </source>
</reference>
<reference evidence="6" key="1">
    <citation type="submission" date="2015-04" db="EMBL/GenBank/DDBJ databases">
        <title>Genome sequence of Mycobacterium arupense GUC1.</title>
        <authorList>
            <person name="Greninger A.L."/>
            <person name="Cunningham G."/>
            <person name="Chiu C.Y."/>
            <person name="Miller S."/>
        </authorList>
    </citation>
    <scope>NUCLEOTIDE SEQUENCE [LARGE SCALE GENOMIC DNA]</scope>
    <source>
        <strain evidence="6">GUC1</strain>
    </source>
</reference>
<evidence type="ECO:0000313" key="6">
    <source>
        <dbReference type="Proteomes" id="UP000034416"/>
    </source>
</evidence>
<dbReference type="Gene3D" id="3.40.50.620">
    <property type="entry name" value="HUPs"/>
    <property type="match status" value="2"/>
</dbReference>
<keyword evidence="7" id="KW-1185">Reference proteome</keyword>